<sequence length="121" mass="13757">MHLFHGRSDYILGRRREYSPSCCIISYCLPRTYRLFASMFSLSPDLSHHTLRSTSTHVLSESTIAPHNIPARLPPHSAAHVSVPCRFFVVVSWQYTNPHPEICHCEHAFPAGHCMVTTVIQ</sequence>
<proteinExistence type="predicted"/>
<name>A0A4V2K0D5_9APHY</name>
<organism evidence="1">
    <name type="scientific">Dichomitus squalens</name>
    <dbReference type="NCBI Taxonomy" id="114155"/>
    <lineage>
        <taxon>Eukaryota</taxon>
        <taxon>Fungi</taxon>
        <taxon>Dikarya</taxon>
        <taxon>Basidiomycota</taxon>
        <taxon>Agaricomycotina</taxon>
        <taxon>Agaricomycetes</taxon>
        <taxon>Polyporales</taxon>
        <taxon>Polyporaceae</taxon>
        <taxon>Dichomitus</taxon>
    </lineage>
</organism>
<dbReference type="AlphaFoldDB" id="A0A4V2K0D5"/>
<accession>A0A4V2K0D5</accession>
<protein>
    <submittedName>
        <fullName evidence="1">Uncharacterized protein</fullName>
    </submittedName>
</protein>
<dbReference type="EMBL" id="ML143421">
    <property type="protein sequence ID" value="TBU28483.1"/>
    <property type="molecule type" value="Genomic_DNA"/>
</dbReference>
<dbReference type="Proteomes" id="UP000292957">
    <property type="component" value="Unassembled WGS sequence"/>
</dbReference>
<reference evidence="1" key="1">
    <citation type="submission" date="2019-01" db="EMBL/GenBank/DDBJ databases">
        <title>Draft genome sequences of three monokaryotic isolates of the white-rot basidiomycete fungus Dichomitus squalens.</title>
        <authorList>
            <consortium name="DOE Joint Genome Institute"/>
            <person name="Lopez S.C."/>
            <person name="Andreopoulos B."/>
            <person name="Pangilinan J."/>
            <person name="Lipzen A."/>
            <person name="Riley R."/>
            <person name="Ahrendt S."/>
            <person name="Ng V."/>
            <person name="Barry K."/>
            <person name="Daum C."/>
            <person name="Grigoriev I.V."/>
            <person name="Hilden K.S."/>
            <person name="Makela M.R."/>
            <person name="de Vries R.P."/>
        </authorList>
    </citation>
    <scope>NUCLEOTIDE SEQUENCE [LARGE SCALE GENOMIC DNA]</scope>
    <source>
        <strain evidence="1">OM18370.1</strain>
    </source>
</reference>
<evidence type="ECO:0000313" key="1">
    <source>
        <dbReference type="EMBL" id="TBU28483.1"/>
    </source>
</evidence>
<gene>
    <name evidence="1" type="ORF">BD311DRAFT_323639</name>
</gene>